<reference evidence="2 3" key="1">
    <citation type="submission" date="2021-07" db="EMBL/GenBank/DDBJ databases">
        <authorList>
            <person name="Palmer J.M."/>
        </authorList>
    </citation>
    <scope>NUCLEOTIDE SEQUENCE [LARGE SCALE GENOMIC DNA]</scope>
    <source>
        <strain evidence="2 3">AT_MEX2019</strain>
        <tissue evidence="2">Muscle</tissue>
    </source>
</reference>
<dbReference type="Proteomes" id="UP001345963">
    <property type="component" value="Unassembled WGS sequence"/>
</dbReference>
<dbReference type="EMBL" id="JAHUTI010000105">
    <property type="protein sequence ID" value="MED6231619.1"/>
    <property type="molecule type" value="Genomic_DNA"/>
</dbReference>
<gene>
    <name evidence="2" type="ORF">ATANTOWER_000426</name>
</gene>
<protein>
    <submittedName>
        <fullName evidence="2">Uncharacterized protein</fullName>
    </submittedName>
</protein>
<keyword evidence="1" id="KW-0472">Membrane</keyword>
<accession>A0ABU7A0N6</accession>
<keyword evidence="3" id="KW-1185">Reference proteome</keyword>
<keyword evidence="1" id="KW-1133">Transmembrane helix</keyword>
<feature type="transmembrane region" description="Helical" evidence="1">
    <location>
        <begin position="82"/>
        <end position="99"/>
    </location>
</feature>
<name>A0ABU7A0N6_9TELE</name>
<evidence type="ECO:0000313" key="3">
    <source>
        <dbReference type="Proteomes" id="UP001345963"/>
    </source>
</evidence>
<organism evidence="2 3">
    <name type="scientific">Ataeniobius toweri</name>
    <dbReference type="NCBI Taxonomy" id="208326"/>
    <lineage>
        <taxon>Eukaryota</taxon>
        <taxon>Metazoa</taxon>
        <taxon>Chordata</taxon>
        <taxon>Craniata</taxon>
        <taxon>Vertebrata</taxon>
        <taxon>Euteleostomi</taxon>
        <taxon>Actinopterygii</taxon>
        <taxon>Neopterygii</taxon>
        <taxon>Teleostei</taxon>
        <taxon>Neoteleostei</taxon>
        <taxon>Acanthomorphata</taxon>
        <taxon>Ovalentaria</taxon>
        <taxon>Atherinomorphae</taxon>
        <taxon>Cyprinodontiformes</taxon>
        <taxon>Goodeidae</taxon>
        <taxon>Ataeniobius</taxon>
    </lineage>
</organism>
<keyword evidence="1" id="KW-0812">Transmembrane</keyword>
<evidence type="ECO:0000256" key="1">
    <source>
        <dbReference type="SAM" id="Phobius"/>
    </source>
</evidence>
<sequence length="102" mass="11992">MYCLTIAFSSGCRVSFSICSGLNEDRVSEPLQERALSTVRDSYHSQLFKLLQCVKQCCSFKSRTTRLLHKCLLQAVEMMNCYLDYSLLIFLVFFKLWVFKYF</sequence>
<comment type="caution">
    <text evidence="2">The sequence shown here is derived from an EMBL/GenBank/DDBJ whole genome shotgun (WGS) entry which is preliminary data.</text>
</comment>
<evidence type="ECO:0000313" key="2">
    <source>
        <dbReference type="EMBL" id="MED6231619.1"/>
    </source>
</evidence>
<proteinExistence type="predicted"/>